<evidence type="ECO:0000256" key="9">
    <source>
        <dbReference type="ARBA" id="ARBA00022737"/>
    </source>
</evidence>
<dbReference type="FunFam" id="3.30.70.330:FF:000105">
    <property type="entry name" value="HIV Tat-specific factor 1 homolog"/>
    <property type="match status" value="1"/>
</dbReference>
<keyword evidence="15" id="KW-0010">Activator</keyword>
<protein>
    <recommendedName>
        <fullName evidence="21">17S U2 SnRNP complex component HTATSF1</fullName>
    </recommendedName>
</protein>
<evidence type="ECO:0000256" key="5">
    <source>
        <dbReference type="ARBA" id="ARBA00022499"/>
    </source>
</evidence>
<evidence type="ECO:0000256" key="10">
    <source>
        <dbReference type="ARBA" id="ARBA00022763"/>
    </source>
</evidence>
<name>A0AA85IUR3_TRIRE</name>
<evidence type="ECO:0000256" key="11">
    <source>
        <dbReference type="ARBA" id="ARBA00022843"/>
    </source>
</evidence>
<dbReference type="GO" id="GO:0005694">
    <property type="term" value="C:chromosome"/>
    <property type="evidence" value="ECO:0007669"/>
    <property type="project" value="UniProtKB-SubCell"/>
</dbReference>
<evidence type="ECO:0000313" key="25">
    <source>
        <dbReference type="Proteomes" id="UP000050795"/>
    </source>
</evidence>
<evidence type="ECO:0000256" key="1">
    <source>
        <dbReference type="ARBA" id="ARBA00004123"/>
    </source>
</evidence>
<dbReference type="PANTHER" id="PTHR15608">
    <property type="entry name" value="SPLICING FACTOR U2AF-ASSOCIATED PROTEIN 2"/>
    <property type="match status" value="1"/>
</dbReference>
<dbReference type="SUPFAM" id="SSF54928">
    <property type="entry name" value="RNA-binding domain, RBD"/>
    <property type="match status" value="2"/>
</dbReference>
<keyword evidence="5" id="KW-1017">Isopeptide bond</keyword>
<dbReference type="CDD" id="cd12281">
    <property type="entry name" value="RRM1_TatSF1_like"/>
    <property type="match status" value="1"/>
</dbReference>
<keyword evidence="25" id="KW-1185">Reference proteome</keyword>
<dbReference type="CDD" id="cd12282">
    <property type="entry name" value="RRM2_TatSF1_like"/>
    <property type="match status" value="1"/>
</dbReference>
<evidence type="ECO:0000256" key="21">
    <source>
        <dbReference type="ARBA" id="ARBA00073773"/>
    </source>
</evidence>
<dbReference type="PROSITE" id="PS50102">
    <property type="entry name" value="RRM"/>
    <property type="match status" value="1"/>
</dbReference>
<evidence type="ECO:0000256" key="17">
    <source>
        <dbReference type="ARBA" id="ARBA00023187"/>
    </source>
</evidence>
<evidence type="ECO:0000256" key="13">
    <source>
        <dbReference type="ARBA" id="ARBA00022990"/>
    </source>
</evidence>
<keyword evidence="9" id="KW-0677">Repeat</keyword>
<feature type="compositionally biased region" description="Polar residues" evidence="23">
    <location>
        <begin position="240"/>
        <end position="261"/>
    </location>
</feature>
<dbReference type="InterPro" id="IPR000504">
    <property type="entry name" value="RRM_dom"/>
</dbReference>
<keyword evidence="17" id="KW-0508">mRNA splicing</keyword>
<evidence type="ECO:0000256" key="6">
    <source>
        <dbReference type="ARBA" id="ARBA00022553"/>
    </source>
</evidence>
<evidence type="ECO:0000256" key="20">
    <source>
        <dbReference type="ARBA" id="ARBA00062124"/>
    </source>
</evidence>
<evidence type="ECO:0000259" key="24">
    <source>
        <dbReference type="PROSITE" id="PS50102"/>
    </source>
</evidence>
<evidence type="ECO:0000256" key="12">
    <source>
        <dbReference type="ARBA" id="ARBA00022884"/>
    </source>
</evidence>
<evidence type="ECO:0000256" key="15">
    <source>
        <dbReference type="ARBA" id="ARBA00023159"/>
    </source>
</evidence>
<evidence type="ECO:0000256" key="16">
    <source>
        <dbReference type="ARBA" id="ARBA00023163"/>
    </source>
</evidence>
<keyword evidence="11" id="KW-0832">Ubl conjugation</keyword>
<dbReference type="Proteomes" id="UP000050795">
    <property type="component" value="Unassembled WGS sequence"/>
</dbReference>
<keyword evidence="16" id="KW-0804">Transcription</keyword>
<feature type="compositionally biased region" description="Acidic residues" evidence="23">
    <location>
        <begin position="608"/>
        <end position="635"/>
    </location>
</feature>
<dbReference type="GO" id="GO:0006281">
    <property type="term" value="P:DNA repair"/>
    <property type="evidence" value="ECO:0007669"/>
    <property type="project" value="UniProtKB-KW"/>
</dbReference>
<evidence type="ECO:0000256" key="22">
    <source>
        <dbReference type="PROSITE-ProRule" id="PRU00176"/>
    </source>
</evidence>
<dbReference type="GO" id="GO:0005686">
    <property type="term" value="C:U2 snRNP"/>
    <property type="evidence" value="ECO:0007669"/>
    <property type="project" value="TreeGrafter"/>
</dbReference>
<dbReference type="InterPro" id="IPR012677">
    <property type="entry name" value="Nucleotide-bd_a/b_plait_sf"/>
</dbReference>
<keyword evidence="13" id="KW-0007">Acetylation</keyword>
<dbReference type="GO" id="GO:0003723">
    <property type="term" value="F:RNA binding"/>
    <property type="evidence" value="ECO:0007669"/>
    <property type="project" value="UniProtKB-UniRule"/>
</dbReference>
<sequence>MSTCDDLREFEEQIKLQNTSHVSVEVKTRVDPDGTVMEWDEKRKAWFPKIDDDFIARYQMSYGVNANNQCESSANTETTTTTTATTATAQNANTPVDWTTFNAQLAQLRADKGDDCDEVQQLMKAANESLTAYYNSPAYREWYENYCKQQKDVQPNNNQPIMECSKSDQLQKTLAANKAKYELKPSERMLNKFLDDGDDPDVALARAEAELLSGVQPVKTTDDNHNELSNNPGGSEEHISSSAVSNDDVNTAQEDPDSQSNQRKRKQIAPPPAWYEIDDSKNTHVYVSGLPPTITDDEFLTLMSKCGVIMNEPFTNVPRLKLYKDQNGKPKGDGRCCYIKVESVELALKILDGMMYAPGYTVHVERAKFQPKGEFDPKKRRRLTLKEKKKLKQQQENLFRWGIDSSRFIRGKKERVVILKNAFNEADFQKDVTLIPIVKERLRVQCAKCGIIKKIVVHDAHPEGVVSVTFSTPEEADTGIQFMAKALFDYPGTGGARQLEAERWDGKTNYNVFESKDKEASRLQNWEEYLGGSSSSGEEDEKGERVEEAVGEGLKDAGGKLSISSSTTHKDDNKHSNNSNDKDNEPSAACRRTQLAFDVPSDYWERLSDDEDDQSSCVDTDDNDAGNDDSGAETS</sequence>
<keyword evidence="14" id="KW-0805">Transcription regulation</keyword>
<dbReference type="Pfam" id="PF00076">
    <property type="entry name" value="RRM_1"/>
    <property type="match status" value="1"/>
</dbReference>
<keyword evidence="4" id="KW-0158">Chromosome</keyword>
<keyword evidence="19" id="KW-0539">Nucleus</keyword>
<dbReference type="Gene3D" id="3.30.70.330">
    <property type="match status" value="2"/>
</dbReference>
<evidence type="ECO:0000256" key="18">
    <source>
        <dbReference type="ARBA" id="ARBA00023204"/>
    </source>
</evidence>
<feature type="compositionally biased region" description="Basic and acidic residues" evidence="23">
    <location>
        <begin position="568"/>
        <end position="585"/>
    </location>
</feature>
<dbReference type="InterPro" id="IPR034393">
    <property type="entry name" value="TatSF1-like"/>
</dbReference>
<reference evidence="25" key="1">
    <citation type="submission" date="2022-06" db="EMBL/GenBank/DDBJ databases">
        <authorList>
            <person name="Berger JAMES D."/>
            <person name="Berger JAMES D."/>
        </authorList>
    </citation>
    <scope>NUCLEOTIDE SEQUENCE [LARGE SCALE GENOMIC DNA]</scope>
</reference>
<dbReference type="InterPro" id="IPR034392">
    <property type="entry name" value="TatSF1-like_RRM1"/>
</dbReference>
<evidence type="ECO:0000256" key="3">
    <source>
        <dbReference type="ARBA" id="ARBA00007747"/>
    </source>
</evidence>
<evidence type="ECO:0000256" key="8">
    <source>
        <dbReference type="ARBA" id="ARBA00022728"/>
    </source>
</evidence>
<evidence type="ECO:0000256" key="4">
    <source>
        <dbReference type="ARBA" id="ARBA00022454"/>
    </source>
</evidence>
<dbReference type="SMART" id="SM00360">
    <property type="entry name" value="RRM"/>
    <property type="match status" value="1"/>
</dbReference>
<comment type="similarity">
    <text evidence="3">Belongs to the HTATSF1 family.</text>
</comment>
<comment type="subunit">
    <text evidence="20">Component of the 17S U2 SnRNP complex, a ribonucleoprotein complex that contains small nuclear RNA (snRNA) U2 and a number of specific proteins. Within the 17S U2 SnRNP complex, interacts (via UHM region) directly with SF3B1. Component of a complex which is at least composed of HTATSF1/Tat-SF1, the P-TEFb complex components CDK9 and CCNT1, RNA polymerase II, SUPT5H, and NCL/nucleolin. Interacts with GTF2F2/RAP30 and POLR2A. Interacts with TCERG1/CA150. Interacts with (poly-ADP-ribosylated) RPA1; promoting HTATSF1 recruitment to DNA damage sites. Interacts (when phosphorylated) with TOPBP1; promoting recruitment of TOPBP1 to DNA damage sites during S-phase.</text>
</comment>
<dbReference type="WBParaSite" id="TREG1_111160.1">
    <property type="protein sequence ID" value="TREG1_111160.1"/>
    <property type="gene ID" value="TREG1_111160"/>
</dbReference>
<keyword evidence="10" id="KW-0227">DNA damage</keyword>
<evidence type="ECO:0000313" key="26">
    <source>
        <dbReference type="WBParaSite" id="TREG1_111160.1"/>
    </source>
</evidence>
<evidence type="ECO:0000256" key="2">
    <source>
        <dbReference type="ARBA" id="ARBA00004286"/>
    </source>
</evidence>
<feature type="region of interest" description="Disordered" evidence="23">
    <location>
        <begin position="530"/>
        <end position="635"/>
    </location>
</feature>
<keyword evidence="7" id="KW-0507">mRNA processing</keyword>
<keyword evidence="8" id="KW-0747">Spliceosome</keyword>
<proteinExistence type="inferred from homology"/>
<accession>A0AA85IUR3</accession>
<organism evidence="25 26">
    <name type="scientific">Trichobilharzia regenti</name>
    <name type="common">Nasal bird schistosome</name>
    <dbReference type="NCBI Taxonomy" id="157069"/>
    <lineage>
        <taxon>Eukaryota</taxon>
        <taxon>Metazoa</taxon>
        <taxon>Spiralia</taxon>
        <taxon>Lophotrochozoa</taxon>
        <taxon>Platyhelminthes</taxon>
        <taxon>Trematoda</taxon>
        <taxon>Digenea</taxon>
        <taxon>Strigeidida</taxon>
        <taxon>Schistosomatoidea</taxon>
        <taxon>Schistosomatidae</taxon>
        <taxon>Trichobilharzia</taxon>
    </lineage>
</organism>
<feature type="compositionally biased region" description="Low complexity" evidence="23">
    <location>
        <begin position="74"/>
        <end position="91"/>
    </location>
</feature>
<comment type="subcellular location">
    <subcellularLocation>
        <location evidence="2">Chromosome</location>
    </subcellularLocation>
    <subcellularLocation>
        <location evidence="1">Nucleus</location>
    </subcellularLocation>
</comment>
<evidence type="ECO:0000256" key="23">
    <source>
        <dbReference type="SAM" id="MobiDB-lite"/>
    </source>
</evidence>
<dbReference type="AlphaFoldDB" id="A0AA85IUR3"/>
<dbReference type="GO" id="GO:0000398">
    <property type="term" value="P:mRNA splicing, via spliceosome"/>
    <property type="evidence" value="ECO:0007669"/>
    <property type="project" value="InterPro"/>
</dbReference>
<dbReference type="InterPro" id="IPR035979">
    <property type="entry name" value="RBD_domain_sf"/>
</dbReference>
<dbReference type="FunFam" id="3.30.70.330:FF:000202">
    <property type="entry name" value="HIV Tat-specific factor 1"/>
    <property type="match status" value="1"/>
</dbReference>
<evidence type="ECO:0000256" key="14">
    <source>
        <dbReference type="ARBA" id="ARBA00023015"/>
    </source>
</evidence>
<evidence type="ECO:0000256" key="7">
    <source>
        <dbReference type="ARBA" id="ARBA00022664"/>
    </source>
</evidence>
<feature type="region of interest" description="Disordered" evidence="23">
    <location>
        <begin position="70"/>
        <end position="91"/>
    </location>
</feature>
<reference evidence="26" key="2">
    <citation type="submission" date="2023-11" db="UniProtKB">
        <authorList>
            <consortium name="WormBaseParasite"/>
        </authorList>
    </citation>
    <scope>IDENTIFICATION</scope>
</reference>
<feature type="compositionally biased region" description="Basic and acidic residues" evidence="23">
    <location>
        <begin position="542"/>
        <end position="558"/>
    </location>
</feature>
<feature type="region of interest" description="Disordered" evidence="23">
    <location>
        <begin position="213"/>
        <end position="276"/>
    </location>
</feature>
<keyword evidence="12 22" id="KW-0694">RNA-binding</keyword>
<keyword evidence="6" id="KW-0597">Phosphoprotein</keyword>
<feature type="domain" description="RRM" evidence="24">
    <location>
        <begin position="283"/>
        <end position="369"/>
    </location>
</feature>
<dbReference type="GO" id="GO:0005684">
    <property type="term" value="C:U2-type spliceosomal complex"/>
    <property type="evidence" value="ECO:0007669"/>
    <property type="project" value="TreeGrafter"/>
</dbReference>
<keyword evidence="18" id="KW-0234">DNA repair</keyword>
<evidence type="ECO:0000256" key="19">
    <source>
        <dbReference type="ARBA" id="ARBA00023242"/>
    </source>
</evidence>
<dbReference type="PANTHER" id="PTHR15608:SF0">
    <property type="entry name" value="HIV TAT-SPECIFIC FACTOR 1"/>
    <property type="match status" value="1"/>
</dbReference>